<dbReference type="Gene3D" id="3.40.630.30">
    <property type="match status" value="1"/>
</dbReference>
<gene>
    <name evidence="4" type="ORF">GCM10022280_10440</name>
</gene>
<organism evidence="4 5">
    <name type="scientific">Sphingomonas swuensis</name>
    <dbReference type="NCBI Taxonomy" id="977800"/>
    <lineage>
        <taxon>Bacteria</taxon>
        <taxon>Pseudomonadati</taxon>
        <taxon>Pseudomonadota</taxon>
        <taxon>Alphaproteobacteria</taxon>
        <taxon>Sphingomonadales</taxon>
        <taxon>Sphingomonadaceae</taxon>
        <taxon>Sphingomonas</taxon>
    </lineage>
</organism>
<comment type="caution">
    <text evidence="4">The sequence shown here is derived from an EMBL/GenBank/DDBJ whole genome shotgun (WGS) entry which is preliminary data.</text>
</comment>
<dbReference type="Proteomes" id="UP001500235">
    <property type="component" value="Unassembled WGS sequence"/>
</dbReference>
<keyword evidence="1" id="KW-0808">Transferase</keyword>
<dbReference type="PANTHER" id="PTHR43877:SF2">
    <property type="entry name" value="AMINOALKYLPHOSPHONATE N-ACETYLTRANSFERASE-RELATED"/>
    <property type="match status" value="1"/>
</dbReference>
<dbReference type="RefSeq" id="WP_344706317.1">
    <property type="nucleotide sequence ID" value="NZ_BAABBQ010000001.1"/>
</dbReference>
<keyword evidence="5" id="KW-1185">Reference proteome</keyword>
<dbReference type="Pfam" id="PF00583">
    <property type="entry name" value="Acetyltransf_1"/>
    <property type="match status" value="1"/>
</dbReference>
<evidence type="ECO:0000259" key="3">
    <source>
        <dbReference type="PROSITE" id="PS51186"/>
    </source>
</evidence>
<dbReference type="InterPro" id="IPR000182">
    <property type="entry name" value="GNAT_dom"/>
</dbReference>
<dbReference type="CDD" id="cd04301">
    <property type="entry name" value="NAT_SF"/>
    <property type="match status" value="1"/>
</dbReference>
<evidence type="ECO:0000313" key="5">
    <source>
        <dbReference type="Proteomes" id="UP001500235"/>
    </source>
</evidence>
<evidence type="ECO:0000313" key="4">
    <source>
        <dbReference type="EMBL" id="GAA4013976.1"/>
    </source>
</evidence>
<protein>
    <submittedName>
        <fullName evidence="4">GNAT family N-acetyltransferase</fullName>
    </submittedName>
</protein>
<evidence type="ECO:0000256" key="2">
    <source>
        <dbReference type="ARBA" id="ARBA00023315"/>
    </source>
</evidence>
<dbReference type="EMBL" id="BAABBQ010000001">
    <property type="protein sequence ID" value="GAA4013976.1"/>
    <property type="molecule type" value="Genomic_DNA"/>
</dbReference>
<reference evidence="5" key="1">
    <citation type="journal article" date="2019" name="Int. J. Syst. Evol. Microbiol.">
        <title>The Global Catalogue of Microorganisms (GCM) 10K type strain sequencing project: providing services to taxonomists for standard genome sequencing and annotation.</title>
        <authorList>
            <consortium name="The Broad Institute Genomics Platform"/>
            <consortium name="The Broad Institute Genome Sequencing Center for Infectious Disease"/>
            <person name="Wu L."/>
            <person name="Ma J."/>
        </authorList>
    </citation>
    <scope>NUCLEOTIDE SEQUENCE [LARGE SCALE GENOMIC DNA]</scope>
    <source>
        <strain evidence="5">JCM 17563</strain>
    </source>
</reference>
<dbReference type="InterPro" id="IPR050832">
    <property type="entry name" value="Bact_Acetyltransf"/>
</dbReference>
<sequence length="161" mass="17288">MSGTAPLALTIVQAGGDELDEVMSVIERSFDPRFGEAWTRAQCAGILPMSGVSLLLARSEDEPVGFSLSRRVADEAELLLIGVVPEARGRGIAGALVDRFVADSRAAGSSHLHLEVRDGNPAVSLYRQHQFGVAGRRSKYYRGPGGELFDALTMVYTVEPQ</sequence>
<proteinExistence type="predicted"/>
<dbReference type="PROSITE" id="PS51186">
    <property type="entry name" value="GNAT"/>
    <property type="match status" value="1"/>
</dbReference>
<dbReference type="InterPro" id="IPR016181">
    <property type="entry name" value="Acyl_CoA_acyltransferase"/>
</dbReference>
<feature type="domain" description="N-acetyltransferase" evidence="3">
    <location>
        <begin position="9"/>
        <end position="159"/>
    </location>
</feature>
<dbReference type="SUPFAM" id="SSF55729">
    <property type="entry name" value="Acyl-CoA N-acyltransferases (Nat)"/>
    <property type="match status" value="1"/>
</dbReference>
<evidence type="ECO:0000256" key="1">
    <source>
        <dbReference type="ARBA" id="ARBA00022679"/>
    </source>
</evidence>
<keyword evidence="2" id="KW-0012">Acyltransferase</keyword>
<accession>A0ABP7SMU7</accession>
<dbReference type="PANTHER" id="PTHR43877">
    <property type="entry name" value="AMINOALKYLPHOSPHONATE N-ACETYLTRANSFERASE-RELATED-RELATED"/>
    <property type="match status" value="1"/>
</dbReference>
<name>A0ABP7SMU7_9SPHN</name>